<proteinExistence type="predicted"/>
<keyword evidence="2 6" id="KW-0812">Transmembrane</keyword>
<evidence type="ECO:0000256" key="5">
    <source>
        <dbReference type="ARBA" id="ARBA00023136"/>
    </source>
</evidence>
<sequence length="255" mass="29987">MLYTQLLLLLPLFFFSAVSNNITTQSIIQCNSTDVVEFKHNFCESRLQNDKGPEMYNAYTSLFITTVPLVMGFPENEAFANVAYALFFNGFASFYYHYYLSWVGKQADEISMIFANYFGIVGLLNIRYKNKQYLKMFHFANLFYMYAFLIGNTVIKFDVLFPYFFAGYLLPSLYLIRKIGDKYKEEYVRYLALSSLGGISWIISELFCNKYTVYGHVVWHFFFPLGFYFILMKYDKIYTRVHKARLANSVSELSM</sequence>
<feature type="transmembrane region" description="Helical" evidence="6">
    <location>
        <begin position="133"/>
        <end position="154"/>
    </location>
</feature>
<keyword evidence="3" id="KW-0378">Hydrolase</keyword>
<accession>A0A9E8G4S6</accession>
<evidence type="ECO:0000313" key="7">
    <source>
        <dbReference type="EMBL" id="UZT29034.1"/>
    </source>
</evidence>
<keyword evidence="5 6" id="KW-0472">Membrane</keyword>
<dbReference type="GO" id="GO:0016020">
    <property type="term" value="C:membrane"/>
    <property type="evidence" value="ECO:0007669"/>
    <property type="project" value="UniProtKB-SubCell"/>
</dbReference>
<name>A0A9E8G4S6_9VIRU</name>
<evidence type="ECO:0000256" key="2">
    <source>
        <dbReference type="ARBA" id="ARBA00022692"/>
    </source>
</evidence>
<protein>
    <submittedName>
        <fullName evidence="7">Uncharacterized protein</fullName>
    </submittedName>
</protein>
<comment type="subcellular location">
    <subcellularLocation>
        <location evidence="1">Membrane</location>
        <topology evidence="1">Multi-pass membrane protein</topology>
    </subcellularLocation>
</comment>
<dbReference type="GO" id="GO:0006672">
    <property type="term" value="P:ceramide metabolic process"/>
    <property type="evidence" value="ECO:0007669"/>
    <property type="project" value="InterPro"/>
</dbReference>
<evidence type="ECO:0000256" key="4">
    <source>
        <dbReference type="ARBA" id="ARBA00022989"/>
    </source>
</evidence>
<feature type="transmembrane region" description="Helical" evidence="6">
    <location>
        <begin position="110"/>
        <end position="126"/>
    </location>
</feature>
<feature type="transmembrane region" description="Helical" evidence="6">
    <location>
        <begin position="160"/>
        <end position="176"/>
    </location>
</feature>
<feature type="transmembrane region" description="Helical" evidence="6">
    <location>
        <begin position="188"/>
        <end position="207"/>
    </location>
</feature>
<keyword evidence="4 6" id="KW-1133">Transmembrane helix</keyword>
<organism evidence="7">
    <name type="scientific">Nucleocytoviricota sp</name>
    <dbReference type="NCBI Taxonomy" id="2809609"/>
    <lineage>
        <taxon>Viruses</taxon>
        <taxon>Varidnaviria</taxon>
        <taxon>Bamfordvirae</taxon>
        <taxon>Nucleocytoviricota</taxon>
    </lineage>
</organism>
<feature type="transmembrane region" description="Helical" evidence="6">
    <location>
        <begin position="78"/>
        <end position="98"/>
    </location>
</feature>
<dbReference type="EMBL" id="OP765507">
    <property type="protein sequence ID" value="UZT29034.1"/>
    <property type="molecule type" value="Genomic_DNA"/>
</dbReference>
<evidence type="ECO:0000256" key="6">
    <source>
        <dbReference type="SAM" id="Phobius"/>
    </source>
</evidence>
<dbReference type="GO" id="GO:0016811">
    <property type="term" value="F:hydrolase activity, acting on carbon-nitrogen (but not peptide) bonds, in linear amides"/>
    <property type="evidence" value="ECO:0007669"/>
    <property type="project" value="InterPro"/>
</dbReference>
<dbReference type="InterPro" id="IPR008901">
    <property type="entry name" value="ACER"/>
</dbReference>
<dbReference type="Pfam" id="PF05875">
    <property type="entry name" value="Ceramidase"/>
    <property type="match status" value="1"/>
</dbReference>
<reference evidence="7" key="1">
    <citation type="submission" date="2022-10" db="EMBL/GenBank/DDBJ databases">
        <title>Genomics discovery of giant fungal viruses from subsurface oceanic crustal fluids.</title>
        <authorList>
            <person name="Bhattacharjee A.S."/>
            <person name="Schulz F."/>
            <person name="Woyke T."/>
            <person name="Orcutt B.N."/>
            <person name="Matinez Martinez J."/>
        </authorList>
    </citation>
    <scope>NUCLEOTIDE SEQUENCE</scope>
    <source>
        <strain evidence="7">VSAG1.JdFR</strain>
    </source>
</reference>
<feature type="transmembrane region" description="Helical" evidence="6">
    <location>
        <begin position="56"/>
        <end position="73"/>
    </location>
</feature>
<feature type="transmembrane region" description="Helical" evidence="6">
    <location>
        <begin position="213"/>
        <end position="231"/>
    </location>
</feature>
<evidence type="ECO:0000256" key="3">
    <source>
        <dbReference type="ARBA" id="ARBA00022801"/>
    </source>
</evidence>
<evidence type="ECO:0000256" key="1">
    <source>
        <dbReference type="ARBA" id="ARBA00004141"/>
    </source>
</evidence>